<feature type="compositionally biased region" description="Low complexity" evidence="1">
    <location>
        <begin position="41"/>
        <end position="56"/>
    </location>
</feature>
<keyword evidence="3" id="KW-1185">Reference proteome</keyword>
<dbReference type="EMBL" id="CP042434">
    <property type="protein sequence ID" value="QEC73512.1"/>
    <property type="molecule type" value="Genomic_DNA"/>
</dbReference>
<protein>
    <submittedName>
        <fullName evidence="2">Uncharacterized protein</fullName>
    </submittedName>
</protein>
<dbReference type="RefSeq" id="WP_146786038.1">
    <property type="nucleotide sequence ID" value="NZ_CP042434.1"/>
</dbReference>
<proteinExistence type="predicted"/>
<dbReference type="Proteomes" id="UP000321291">
    <property type="component" value="Chromosome"/>
</dbReference>
<accession>A0A5B8VRI7</accession>
<evidence type="ECO:0000313" key="2">
    <source>
        <dbReference type="EMBL" id="QEC73512.1"/>
    </source>
</evidence>
<reference evidence="2 3" key="1">
    <citation type="journal article" date="2017" name="Int. J. Syst. Evol. Microbiol.">
        <title>Arachidicoccus ginsenosidivorans sp. nov., with ginsenoside-converting activity isolated from ginseng cultivating soil.</title>
        <authorList>
            <person name="Siddiqi M.Z."/>
            <person name="Aslam Z."/>
            <person name="Im W.T."/>
        </authorList>
    </citation>
    <scope>NUCLEOTIDE SEQUENCE [LARGE SCALE GENOMIC DNA]</scope>
    <source>
        <strain evidence="2 3">Gsoil 809</strain>
    </source>
</reference>
<evidence type="ECO:0000256" key="1">
    <source>
        <dbReference type="SAM" id="MobiDB-lite"/>
    </source>
</evidence>
<dbReference type="AlphaFoldDB" id="A0A5B8VRI7"/>
<name>A0A5B8VRI7_9BACT</name>
<feature type="region of interest" description="Disordered" evidence="1">
    <location>
        <begin position="41"/>
        <end position="66"/>
    </location>
</feature>
<gene>
    <name evidence="2" type="ORF">FSB73_19455</name>
</gene>
<evidence type="ECO:0000313" key="3">
    <source>
        <dbReference type="Proteomes" id="UP000321291"/>
    </source>
</evidence>
<dbReference type="KEGG" id="agi:FSB73_19455"/>
<organism evidence="2 3">
    <name type="scientific">Arachidicoccus ginsenosidivorans</name>
    <dbReference type="NCBI Taxonomy" id="496057"/>
    <lineage>
        <taxon>Bacteria</taxon>
        <taxon>Pseudomonadati</taxon>
        <taxon>Bacteroidota</taxon>
        <taxon>Chitinophagia</taxon>
        <taxon>Chitinophagales</taxon>
        <taxon>Chitinophagaceae</taxon>
        <taxon>Arachidicoccus</taxon>
    </lineage>
</organism>
<sequence length="446" mass="49488">MKPFRTAILFTLMVVFFWMPASQGQFLKKLKKTVKELVVTPPKQGNPASAASVAASQGQPTQVNPTKRFLGSTDPNMATLKDAAAHNIQEICAITLDAKNQYIFMDYTSISLQNKQITAWIPVGTFTNSEALSELGEGSDKDQVQLYTNGIVTKTYTAGTLKKEVNLLAAHKKYDYPWSEELVRNAKKEAENYVKKGVGQGGMASIIEFNQKKYGPYLLVGDLVVSKDRQHFFAQISPDLKATEKGIYYILGMDGQTRQLPTGGDLIANREFTSGAVLIASATISLNASLHNNSEGADGSETSQSAAVMQMQTEPNKGNVYFLNGKTLENVLISGGWLDQSGQNFFATTAEKNSGFEKGTYLNGKKIYDQAIKVSRGWTTPLGTSWALEVDDYKLDGMDQLIFSDGTRIYEARDVHELVIDDKYYMVWYNYNQKYSNQLKVYKKAL</sequence>